<evidence type="ECO:0000313" key="3">
    <source>
        <dbReference type="Proteomes" id="UP000291116"/>
    </source>
</evidence>
<feature type="compositionally biased region" description="Polar residues" evidence="1">
    <location>
        <begin position="33"/>
        <end position="46"/>
    </location>
</feature>
<dbReference type="EMBL" id="CAACVS010000352">
    <property type="protein sequence ID" value="VEU41438.1"/>
    <property type="molecule type" value="Genomic_DNA"/>
</dbReference>
<evidence type="ECO:0000256" key="1">
    <source>
        <dbReference type="SAM" id="MobiDB-lite"/>
    </source>
</evidence>
<sequence>MLKAPRSGWESNKGEGSRTKDIATRKALRSGRESNNGQSDAQSSQGVGAVEQRIEQRTKLPGLGWSQTREKGSRTRDIATHKALRSGRELSNGQSDALSSQGVGAVEQRKHKRKNLPCLGGNRTTNNAPKKLPDLPRPGSFARLFVWFWGVRPAQSSMSEVRMTHKEAIRSCGQVQWTTDGKA</sequence>
<organism evidence="2 3">
    <name type="scientific">Pseudo-nitzschia multistriata</name>
    <dbReference type="NCBI Taxonomy" id="183589"/>
    <lineage>
        <taxon>Eukaryota</taxon>
        <taxon>Sar</taxon>
        <taxon>Stramenopiles</taxon>
        <taxon>Ochrophyta</taxon>
        <taxon>Bacillariophyta</taxon>
        <taxon>Bacillariophyceae</taxon>
        <taxon>Bacillariophycidae</taxon>
        <taxon>Bacillariales</taxon>
        <taxon>Bacillariaceae</taxon>
        <taxon>Pseudo-nitzschia</taxon>
    </lineage>
</organism>
<feature type="region of interest" description="Disordered" evidence="1">
    <location>
        <begin position="1"/>
        <end position="134"/>
    </location>
</feature>
<feature type="compositionally biased region" description="Polar residues" evidence="1">
    <location>
        <begin position="89"/>
        <end position="102"/>
    </location>
</feature>
<dbReference type="AlphaFoldDB" id="A0A448ZHA5"/>
<feature type="compositionally biased region" description="Basic and acidic residues" evidence="1">
    <location>
        <begin position="68"/>
        <end position="80"/>
    </location>
</feature>
<accession>A0A448ZHA5</accession>
<reference evidence="2 3" key="1">
    <citation type="submission" date="2019-01" db="EMBL/GenBank/DDBJ databases">
        <authorList>
            <person name="Ferrante I. M."/>
        </authorList>
    </citation>
    <scope>NUCLEOTIDE SEQUENCE [LARGE SCALE GENOMIC DNA]</scope>
    <source>
        <strain evidence="2 3">B856</strain>
    </source>
</reference>
<name>A0A448ZHA5_9STRA</name>
<gene>
    <name evidence="2" type="ORF">PSNMU_V1.4_AUG-EV-PASAV3_0083580</name>
</gene>
<feature type="compositionally biased region" description="Basic and acidic residues" evidence="1">
    <location>
        <begin position="12"/>
        <end position="24"/>
    </location>
</feature>
<protein>
    <submittedName>
        <fullName evidence="2">Uncharacterized protein</fullName>
    </submittedName>
</protein>
<proteinExistence type="predicted"/>
<dbReference type="Proteomes" id="UP000291116">
    <property type="component" value="Unassembled WGS sequence"/>
</dbReference>
<keyword evidence="3" id="KW-1185">Reference proteome</keyword>
<evidence type="ECO:0000313" key="2">
    <source>
        <dbReference type="EMBL" id="VEU41438.1"/>
    </source>
</evidence>